<dbReference type="Proteomes" id="UP000286095">
    <property type="component" value="Unassembled WGS sequence"/>
</dbReference>
<protein>
    <recommendedName>
        <fullName evidence="3">Autotransporter outer membrane beta-barrel domain-containing protein</fullName>
    </recommendedName>
</protein>
<name>A0A424YY79_9BACT</name>
<accession>A0A424YY79</accession>
<organism evidence="1 2">
    <name type="scientific">Campylobacter hepaticus</name>
    <dbReference type="NCBI Taxonomy" id="1813019"/>
    <lineage>
        <taxon>Bacteria</taxon>
        <taxon>Pseudomonadati</taxon>
        <taxon>Campylobacterota</taxon>
        <taxon>Epsilonproteobacteria</taxon>
        <taxon>Campylobacterales</taxon>
        <taxon>Campylobacteraceae</taxon>
        <taxon>Campylobacter</taxon>
    </lineage>
</organism>
<evidence type="ECO:0000313" key="1">
    <source>
        <dbReference type="EMBL" id="RQD85456.1"/>
    </source>
</evidence>
<sequence>MIENKNNNGSNSASITGSITNSGLGTLDLMNNASITGNISNTGDGNLMLNNTATISGGITNSGSGTLMLNNSGSIGTNDSGYNISNEGDGSVNITSWTIRTDDTTKSLQTLTVGGRSANSVMVENLIVDQSNLNMDELNDINNLVSGVSLNNIKKINTNGSGEMILSYDALSGKISTL</sequence>
<gene>
    <name evidence="1" type="ORF">DZD40_07665</name>
</gene>
<dbReference type="EMBL" id="QURW01000055">
    <property type="protein sequence ID" value="RQD85456.1"/>
    <property type="molecule type" value="Genomic_DNA"/>
</dbReference>
<evidence type="ECO:0008006" key="3">
    <source>
        <dbReference type="Google" id="ProtNLM"/>
    </source>
</evidence>
<comment type="caution">
    <text evidence="1">The sequence shown here is derived from an EMBL/GenBank/DDBJ whole genome shotgun (WGS) entry which is preliminary data.</text>
</comment>
<dbReference type="AlphaFoldDB" id="A0A424YY79"/>
<evidence type="ECO:0000313" key="2">
    <source>
        <dbReference type="Proteomes" id="UP000286095"/>
    </source>
</evidence>
<proteinExistence type="predicted"/>
<feature type="non-terminal residue" evidence="1">
    <location>
        <position position="178"/>
    </location>
</feature>
<reference evidence="1 2" key="1">
    <citation type="submission" date="2018-08" db="EMBL/GenBank/DDBJ databases">
        <title>Survival mechanisms of Campylobacter hepaticus identified by genomic analysis and comparative transcriptomic analysis of in vivo and in vitro derived bacteria.</title>
        <authorList>
            <person name="Van T.T.H."/>
            <person name="Moore R.J."/>
        </authorList>
    </citation>
    <scope>NUCLEOTIDE SEQUENCE [LARGE SCALE GENOMIC DNA]</scope>
    <source>
        <strain evidence="1 2">54L</strain>
    </source>
</reference>